<evidence type="ECO:0000256" key="1">
    <source>
        <dbReference type="ARBA" id="ARBA00007958"/>
    </source>
</evidence>
<dbReference type="RefSeq" id="WP_340602238.1">
    <property type="nucleotide sequence ID" value="NZ_JBBMXV010000001.1"/>
</dbReference>
<dbReference type="SUPFAM" id="SSF56784">
    <property type="entry name" value="HAD-like"/>
    <property type="match status" value="1"/>
</dbReference>
<keyword evidence="2" id="KW-0378">Hydrolase</keyword>
<proteinExistence type="inferred from homology"/>
<dbReference type="InterPro" id="IPR023198">
    <property type="entry name" value="PGP-like_dom2"/>
</dbReference>
<name>A0ABD5V4G2_9EURY</name>
<dbReference type="EMBL" id="JBHSXQ010000001">
    <property type="protein sequence ID" value="MFC6903749.1"/>
    <property type="molecule type" value="Genomic_DNA"/>
</dbReference>
<dbReference type="NCBIfam" id="TIGR01509">
    <property type="entry name" value="HAD-SF-IA-v3"/>
    <property type="match status" value="1"/>
</dbReference>
<reference evidence="2 3" key="1">
    <citation type="journal article" date="2019" name="Int. J. Syst. Evol. Microbiol.">
        <title>The Global Catalogue of Microorganisms (GCM) 10K type strain sequencing project: providing services to taxonomists for standard genome sequencing and annotation.</title>
        <authorList>
            <consortium name="The Broad Institute Genomics Platform"/>
            <consortium name="The Broad Institute Genome Sequencing Center for Infectious Disease"/>
            <person name="Wu L."/>
            <person name="Ma J."/>
        </authorList>
    </citation>
    <scope>NUCLEOTIDE SEQUENCE [LARGE SCALE GENOMIC DNA]</scope>
    <source>
        <strain evidence="2 3">CGMCC 1.3240</strain>
    </source>
</reference>
<protein>
    <submittedName>
        <fullName evidence="2">HAD family hydrolase</fullName>
        <ecNumber evidence="2">3.1.3.-</ecNumber>
    </submittedName>
</protein>
<dbReference type="PANTHER" id="PTHR43434:SF1">
    <property type="entry name" value="PHOSPHOGLYCOLATE PHOSPHATASE"/>
    <property type="match status" value="1"/>
</dbReference>
<gene>
    <name evidence="2" type="ORF">ACFQGH_00900</name>
</gene>
<keyword evidence="3" id="KW-1185">Reference proteome</keyword>
<dbReference type="Proteomes" id="UP001596312">
    <property type="component" value="Unassembled WGS sequence"/>
</dbReference>
<evidence type="ECO:0000313" key="3">
    <source>
        <dbReference type="Proteomes" id="UP001596312"/>
    </source>
</evidence>
<sequence length="217" mass="23544">MNADAVFFDIGGVILDSGSVRRAHERFVADLGDEYDLDAESALGTWRAELGAHFREREGTEFRSARAGYERAIDALGVDGEWEPLFERAIEGAIEPNPGAVEAVETLAGRDLHLGVISDVDDAEGRRILETFGILETFDSVTTSEAVGRTKPDPAMFETALGKSGTDPERSLMVGDRYRHDIEGAKDVGMVTAAYGTEEGPAVDHCLDDLRDVLELV</sequence>
<dbReference type="AlphaFoldDB" id="A0ABD5V4G2"/>
<dbReference type="InterPro" id="IPR023214">
    <property type="entry name" value="HAD_sf"/>
</dbReference>
<organism evidence="2 3">
    <name type="scientific">Halalkalicoccus tibetensis</name>
    <dbReference type="NCBI Taxonomy" id="175632"/>
    <lineage>
        <taxon>Archaea</taxon>
        <taxon>Methanobacteriati</taxon>
        <taxon>Methanobacteriota</taxon>
        <taxon>Stenosarchaea group</taxon>
        <taxon>Halobacteria</taxon>
        <taxon>Halobacteriales</taxon>
        <taxon>Halococcaceae</taxon>
        <taxon>Halalkalicoccus</taxon>
    </lineage>
</organism>
<dbReference type="InterPro" id="IPR050155">
    <property type="entry name" value="HAD-like_hydrolase_sf"/>
</dbReference>
<dbReference type="Gene3D" id="1.10.150.240">
    <property type="entry name" value="Putative phosphatase, domain 2"/>
    <property type="match status" value="1"/>
</dbReference>
<dbReference type="EC" id="3.1.3.-" evidence="2"/>
<evidence type="ECO:0000313" key="2">
    <source>
        <dbReference type="EMBL" id="MFC6903749.1"/>
    </source>
</evidence>
<dbReference type="GO" id="GO:0016787">
    <property type="term" value="F:hydrolase activity"/>
    <property type="evidence" value="ECO:0007669"/>
    <property type="project" value="UniProtKB-KW"/>
</dbReference>
<dbReference type="SFLD" id="SFLDS00003">
    <property type="entry name" value="Haloacid_Dehalogenase"/>
    <property type="match status" value="1"/>
</dbReference>
<dbReference type="Pfam" id="PF00702">
    <property type="entry name" value="Hydrolase"/>
    <property type="match status" value="1"/>
</dbReference>
<dbReference type="Gene3D" id="3.40.50.1000">
    <property type="entry name" value="HAD superfamily/HAD-like"/>
    <property type="match status" value="1"/>
</dbReference>
<dbReference type="NCBIfam" id="TIGR01549">
    <property type="entry name" value="HAD-SF-IA-v1"/>
    <property type="match status" value="1"/>
</dbReference>
<comment type="similarity">
    <text evidence="1">Belongs to the HAD-like hydrolase superfamily.</text>
</comment>
<dbReference type="InterPro" id="IPR036412">
    <property type="entry name" value="HAD-like_sf"/>
</dbReference>
<dbReference type="InterPro" id="IPR006439">
    <property type="entry name" value="HAD-SF_hydro_IA"/>
</dbReference>
<comment type="caution">
    <text evidence="2">The sequence shown here is derived from an EMBL/GenBank/DDBJ whole genome shotgun (WGS) entry which is preliminary data.</text>
</comment>
<accession>A0ABD5V4G2</accession>
<dbReference type="PANTHER" id="PTHR43434">
    <property type="entry name" value="PHOSPHOGLYCOLATE PHOSPHATASE"/>
    <property type="match status" value="1"/>
</dbReference>
<dbReference type="SFLD" id="SFLDG01129">
    <property type="entry name" value="C1.5:_HAD__Beta-PGM__Phosphata"/>
    <property type="match status" value="1"/>
</dbReference>